<proteinExistence type="predicted"/>
<dbReference type="EMBL" id="CP017141">
    <property type="protein sequence ID" value="AOM78806.1"/>
    <property type="molecule type" value="Genomic_DNA"/>
</dbReference>
<keyword evidence="1" id="KW-0378">Hydrolase</keyword>
<protein>
    <recommendedName>
        <fullName evidence="2">CN hydrolase domain-containing protein</fullName>
    </recommendedName>
</protein>
<accession>A0A1D7QJG1</accession>
<dbReference type="CDD" id="cd07197">
    <property type="entry name" value="nitrilase"/>
    <property type="match status" value="1"/>
</dbReference>
<dbReference type="Proteomes" id="UP000094313">
    <property type="component" value="Chromosome"/>
</dbReference>
<evidence type="ECO:0000313" key="3">
    <source>
        <dbReference type="EMBL" id="AOM78806.1"/>
    </source>
</evidence>
<dbReference type="RefSeq" id="WP_069380470.1">
    <property type="nucleotide sequence ID" value="NZ_CP017141.1"/>
</dbReference>
<reference evidence="3 4" key="1">
    <citation type="submission" date="2016-08" db="EMBL/GenBank/DDBJ databases">
        <authorList>
            <person name="Seilhamer J.J."/>
        </authorList>
    </citation>
    <scope>NUCLEOTIDE SEQUENCE [LARGE SCALE GENOMIC DNA]</scope>
    <source>
        <strain evidence="3 4">DX4</strain>
    </source>
</reference>
<feature type="domain" description="CN hydrolase" evidence="2">
    <location>
        <begin position="4"/>
        <end position="242"/>
    </location>
</feature>
<dbReference type="GO" id="GO:0033388">
    <property type="term" value="P:putrescine biosynthetic process from arginine"/>
    <property type="evidence" value="ECO:0007669"/>
    <property type="project" value="TreeGrafter"/>
</dbReference>
<keyword evidence="4" id="KW-1185">Reference proteome</keyword>
<dbReference type="KEGG" id="psty:BFS30_17475"/>
<dbReference type="AlphaFoldDB" id="A0A1D7QJG1"/>
<dbReference type="PANTHER" id="PTHR43674:SF2">
    <property type="entry name" value="BETA-UREIDOPROPIONASE"/>
    <property type="match status" value="1"/>
</dbReference>
<dbReference type="Pfam" id="PF00795">
    <property type="entry name" value="CN_hydrolase"/>
    <property type="match status" value="1"/>
</dbReference>
<evidence type="ECO:0000256" key="1">
    <source>
        <dbReference type="ARBA" id="ARBA00022801"/>
    </source>
</evidence>
<dbReference type="InterPro" id="IPR036526">
    <property type="entry name" value="C-N_Hydrolase_sf"/>
</dbReference>
<evidence type="ECO:0000313" key="4">
    <source>
        <dbReference type="Proteomes" id="UP000094313"/>
    </source>
</evidence>
<dbReference type="Gene3D" id="3.60.110.10">
    <property type="entry name" value="Carbon-nitrogen hydrolase"/>
    <property type="match status" value="1"/>
</dbReference>
<sequence>MKDKRTVIAAAQSISERGDIAANTHTHLQMIERAAQHHAELICFPELSLTGYEMDLADELAFTIDDQRLSVFSQAAKQHNMIVLVGAPARLDTGLHIGSFLFYPDGKTDLYTKQFIHMGTEDAFFTAQADQKDVVIHLNDEKIFCAICADLTHPEHAAKAFESKSSIYFPSALISKNGYATDAAFLKRYASEFQLTVILSNYGAPSGAYDAAGRSAIWSADGVLLHEVDGTGEALLIATKENGSWSARTEN</sequence>
<dbReference type="InterPro" id="IPR050345">
    <property type="entry name" value="Aliph_Amidase/BUP"/>
</dbReference>
<dbReference type="OrthoDB" id="9803818at2"/>
<dbReference type="PANTHER" id="PTHR43674">
    <property type="entry name" value="NITRILASE C965.09-RELATED"/>
    <property type="match status" value="1"/>
</dbReference>
<gene>
    <name evidence="3" type="ORF">BFS30_17475</name>
</gene>
<name>A0A1D7QJG1_9SPHI</name>
<dbReference type="GO" id="GO:0050126">
    <property type="term" value="F:N-carbamoylputrescine amidase activity"/>
    <property type="evidence" value="ECO:0007669"/>
    <property type="project" value="TreeGrafter"/>
</dbReference>
<dbReference type="SUPFAM" id="SSF56317">
    <property type="entry name" value="Carbon-nitrogen hydrolase"/>
    <property type="match status" value="1"/>
</dbReference>
<dbReference type="PROSITE" id="PS50263">
    <property type="entry name" value="CN_HYDROLASE"/>
    <property type="match status" value="1"/>
</dbReference>
<organism evidence="3 4">
    <name type="scientific">Pedobacter steynii</name>
    <dbReference type="NCBI Taxonomy" id="430522"/>
    <lineage>
        <taxon>Bacteria</taxon>
        <taxon>Pseudomonadati</taxon>
        <taxon>Bacteroidota</taxon>
        <taxon>Sphingobacteriia</taxon>
        <taxon>Sphingobacteriales</taxon>
        <taxon>Sphingobacteriaceae</taxon>
        <taxon>Pedobacter</taxon>
    </lineage>
</organism>
<dbReference type="InterPro" id="IPR003010">
    <property type="entry name" value="C-N_Hydrolase"/>
</dbReference>
<evidence type="ECO:0000259" key="2">
    <source>
        <dbReference type="PROSITE" id="PS50263"/>
    </source>
</evidence>